<feature type="region of interest" description="Disordered" evidence="1">
    <location>
        <begin position="84"/>
        <end position="127"/>
    </location>
</feature>
<dbReference type="Ensembl" id="ENSCSAT00000011612.1">
    <property type="protein sequence ID" value="ENSCSAP00000009679.1"/>
    <property type="gene ID" value="ENSCSAG00000013517.1"/>
</dbReference>
<reference evidence="2" key="3">
    <citation type="submission" date="2025-09" db="UniProtKB">
        <authorList>
            <consortium name="Ensembl"/>
        </authorList>
    </citation>
    <scope>IDENTIFICATION</scope>
</reference>
<accession>A0A0D9RM40</accession>
<dbReference type="EMBL" id="AQIB01038533">
    <property type="status" value="NOT_ANNOTATED_CDS"/>
    <property type="molecule type" value="Genomic_DNA"/>
</dbReference>
<organism evidence="2 3">
    <name type="scientific">Chlorocebus sabaeus</name>
    <name type="common">Green monkey</name>
    <name type="synonym">Simia sabaea</name>
    <dbReference type="NCBI Taxonomy" id="60711"/>
    <lineage>
        <taxon>Eukaryota</taxon>
        <taxon>Metazoa</taxon>
        <taxon>Chordata</taxon>
        <taxon>Craniata</taxon>
        <taxon>Vertebrata</taxon>
        <taxon>Euteleostomi</taxon>
        <taxon>Mammalia</taxon>
        <taxon>Eutheria</taxon>
        <taxon>Euarchontoglires</taxon>
        <taxon>Primates</taxon>
        <taxon>Haplorrhini</taxon>
        <taxon>Catarrhini</taxon>
        <taxon>Cercopithecidae</taxon>
        <taxon>Cercopithecinae</taxon>
        <taxon>Chlorocebus</taxon>
    </lineage>
</organism>
<dbReference type="eggNOG" id="ENOG502TEMM">
    <property type="taxonomic scope" value="Eukaryota"/>
</dbReference>
<feature type="compositionally biased region" description="Polar residues" evidence="1">
    <location>
        <begin position="117"/>
        <end position="127"/>
    </location>
</feature>
<evidence type="ECO:0000313" key="3">
    <source>
        <dbReference type="Proteomes" id="UP000029965"/>
    </source>
</evidence>
<dbReference type="AlphaFoldDB" id="A0A0D9RM40"/>
<protein>
    <submittedName>
        <fullName evidence="2">Uncharacterized protein</fullName>
    </submittedName>
</protein>
<sequence>VSTQCTPLPLKVQVERGNPQVELTMRTVIALRGKPRNQPSTFLYQEDWCLQPWLCGASLALSSDCPTWLQAKWRGSWRWKMQPGEPTRQVLENSLNKRTPDHACSSSPGAASTSLSMEQDFSSSSRD</sequence>
<dbReference type="Proteomes" id="UP000029965">
    <property type="component" value="Chromosome 14"/>
</dbReference>
<dbReference type="Bgee" id="ENSCSAG00000013517">
    <property type="expression patterns" value="Expressed in blood"/>
</dbReference>
<evidence type="ECO:0000256" key="1">
    <source>
        <dbReference type="SAM" id="MobiDB-lite"/>
    </source>
</evidence>
<feature type="compositionally biased region" description="Low complexity" evidence="1">
    <location>
        <begin position="103"/>
        <end position="116"/>
    </location>
</feature>
<reference evidence="2" key="2">
    <citation type="submission" date="2025-08" db="UniProtKB">
        <authorList>
            <consortium name="Ensembl"/>
        </authorList>
    </citation>
    <scope>IDENTIFICATION</scope>
</reference>
<evidence type="ECO:0000313" key="2">
    <source>
        <dbReference type="Ensembl" id="ENSCSAP00000009679.1"/>
    </source>
</evidence>
<name>A0A0D9RM40_CHLSB</name>
<proteinExistence type="predicted"/>
<reference evidence="2 3" key="1">
    <citation type="submission" date="2014-03" db="EMBL/GenBank/DDBJ databases">
        <authorList>
            <person name="Warren W."/>
            <person name="Wilson R.K."/>
        </authorList>
    </citation>
    <scope>NUCLEOTIDE SEQUENCE</scope>
</reference>
<keyword evidence="3" id="KW-1185">Reference proteome</keyword>